<dbReference type="Proteomes" id="UP000216300">
    <property type="component" value="Unassembled WGS sequence"/>
</dbReference>
<proteinExistence type="predicted"/>
<evidence type="ECO:0000313" key="2">
    <source>
        <dbReference type="EMBL" id="OYN92020.1"/>
    </source>
</evidence>
<evidence type="ECO:0000256" key="1">
    <source>
        <dbReference type="SAM" id="MobiDB-lite"/>
    </source>
</evidence>
<name>A0A255ELB7_9ACTN</name>
<dbReference type="AlphaFoldDB" id="A0A255ELB7"/>
<organism evidence="2 3">
    <name type="scientific">Parenemella sanctibonifatiensis</name>
    <dbReference type="NCBI Taxonomy" id="2016505"/>
    <lineage>
        <taxon>Bacteria</taxon>
        <taxon>Bacillati</taxon>
        <taxon>Actinomycetota</taxon>
        <taxon>Actinomycetes</taxon>
        <taxon>Propionibacteriales</taxon>
        <taxon>Propionibacteriaceae</taxon>
        <taxon>Parenemella</taxon>
    </lineage>
</organism>
<dbReference type="EMBL" id="NMVJ01000001">
    <property type="protein sequence ID" value="OYN92020.1"/>
    <property type="molecule type" value="Genomic_DNA"/>
</dbReference>
<feature type="region of interest" description="Disordered" evidence="1">
    <location>
        <begin position="219"/>
        <end position="253"/>
    </location>
</feature>
<comment type="caution">
    <text evidence="2">The sequence shown here is derived from an EMBL/GenBank/DDBJ whole genome shotgun (WGS) entry which is preliminary data.</text>
</comment>
<protein>
    <recommendedName>
        <fullName evidence="4">SMP-30/Gluconolactonase/LRE-like region domain-containing protein</fullName>
    </recommendedName>
</protein>
<evidence type="ECO:0008006" key="4">
    <source>
        <dbReference type="Google" id="ProtNLM"/>
    </source>
</evidence>
<sequence length="253" mass="27091">MAYNPERDEMYVGSVPAYGVYQGGLAIYSFATGKVEFFGAEIAENQGIVSAVWNPHDKLLYLGTTIDGGMGTNPTSIPELGQLVVFDPETRTVVRSGAPVRLREGVTGLLVDPDGSVWGVAEEQLMKVSPDGTVRTLGAVSGRYADPPAYTWAWAYLNWSARDGMIYGSAGGNGDVRVGRHQSRDCLPGARRQRSLDNPARLIGQTMVGEGLRDAALRASEVEKPRGPRITPMERCPQPASTPKAAAEPPALS</sequence>
<keyword evidence="3" id="KW-1185">Reference proteome</keyword>
<evidence type="ECO:0000313" key="3">
    <source>
        <dbReference type="Proteomes" id="UP000216300"/>
    </source>
</evidence>
<reference evidence="2 3" key="1">
    <citation type="submission" date="2017-07" db="EMBL/GenBank/DDBJ databases">
        <title>Draft whole genome sequences of clinical Proprionibacteriaceae strains.</title>
        <authorList>
            <person name="Bernier A.-M."/>
            <person name="Bernard K."/>
            <person name="Domingo M.-C."/>
        </authorList>
    </citation>
    <scope>NUCLEOTIDE SEQUENCE [LARGE SCALE GENOMIC DNA]</scope>
    <source>
        <strain evidence="2 3">NML 150081</strain>
    </source>
</reference>
<accession>A0A255ELB7</accession>
<dbReference type="RefSeq" id="WP_094452047.1">
    <property type="nucleotide sequence ID" value="NZ_NMVJ01000001.1"/>
</dbReference>
<dbReference type="SUPFAM" id="SSF75011">
    <property type="entry name" value="3-carboxy-cis,cis-mucoante lactonizing enzyme"/>
    <property type="match status" value="1"/>
</dbReference>
<gene>
    <name evidence="2" type="ORF">CGZ91_00360</name>
</gene>